<keyword evidence="5" id="KW-1133">Transmembrane helix</keyword>
<dbReference type="GO" id="GO:0016787">
    <property type="term" value="F:hydrolase activity"/>
    <property type="evidence" value="ECO:0007669"/>
    <property type="project" value="UniProtKB-UniRule"/>
</dbReference>
<feature type="transmembrane region" description="Helical" evidence="5">
    <location>
        <begin position="7"/>
        <end position="28"/>
    </location>
</feature>
<dbReference type="InterPro" id="IPR002641">
    <property type="entry name" value="PNPLA_dom"/>
</dbReference>
<organism evidence="7 8">
    <name type="scientific">Deinococcus irradiatisoli</name>
    <dbReference type="NCBI Taxonomy" id="2202254"/>
    <lineage>
        <taxon>Bacteria</taxon>
        <taxon>Thermotogati</taxon>
        <taxon>Deinococcota</taxon>
        <taxon>Deinococci</taxon>
        <taxon>Deinococcales</taxon>
        <taxon>Deinococcaceae</taxon>
        <taxon>Deinococcus</taxon>
    </lineage>
</organism>
<dbReference type="Proteomes" id="UP000245368">
    <property type="component" value="Chromosome"/>
</dbReference>
<reference evidence="7 8" key="1">
    <citation type="submission" date="2018-05" db="EMBL/GenBank/DDBJ databases">
        <title>Complete Genome Sequence of Deinococcus sp. strain 17bor-2.</title>
        <authorList>
            <person name="Srinivasan S."/>
        </authorList>
    </citation>
    <scope>NUCLEOTIDE SEQUENCE [LARGE SCALE GENOMIC DNA]</scope>
    <source>
        <strain evidence="7 8">17bor-2</strain>
    </source>
</reference>
<keyword evidence="5" id="KW-0812">Transmembrane</keyword>
<dbReference type="InterPro" id="IPR050301">
    <property type="entry name" value="NTE"/>
</dbReference>
<dbReference type="SUPFAM" id="SSF52151">
    <property type="entry name" value="FabD/lysophospholipase-like"/>
    <property type="match status" value="1"/>
</dbReference>
<dbReference type="PANTHER" id="PTHR14226:SF57">
    <property type="entry name" value="BLR7027 PROTEIN"/>
    <property type="match status" value="1"/>
</dbReference>
<accession>A0A2Z3JMD2</accession>
<evidence type="ECO:0000313" key="7">
    <source>
        <dbReference type="EMBL" id="AWN24300.1"/>
    </source>
</evidence>
<keyword evidence="8" id="KW-1185">Reference proteome</keyword>
<keyword evidence="1 4" id="KW-0378">Hydrolase</keyword>
<dbReference type="KEGG" id="dez:DKM44_14570"/>
<evidence type="ECO:0000256" key="1">
    <source>
        <dbReference type="ARBA" id="ARBA00022801"/>
    </source>
</evidence>
<proteinExistence type="predicted"/>
<evidence type="ECO:0000259" key="6">
    <source>
        <dbReference type="PROSITE" id="PS51635"/>
    </source>
</evidence>
<dbReference type="PANTHER" id="PTHR14226">
    <property type="entry name" value="NEUROPATHY TARGET ESTERASE/SWISS CHEESE D.MELANOGASTER"/>
    <property type="match status" value="1"/>
</dbReference>
<keyword evidence="2 4" id="KW-0442">Lipid degradation</keyword>
<dbReference type="Gene3D" id="3.40.1090.10">
    <property type="entry name" value="Cytosolic phospholipase A2 catalytic domain"/>
    <property type="match status" value="2"/>
</dbReference>
<keyword evidence="3 4" id="KW-0443">Lipid metabolism</keyword>
<evidence type="ECO:0000313" key="8">
    <source>
        <dbReference type="Proteomes" id="UP000245368"/>
    </source>
</evidence>
<keyword evidence="5" id="KW-0472">Membrane</keyword>
<evidence type="ECO:0000256" key="3">
    <source>
        <dbReference type="ARBA" id="ARBA00023098"/>
    </source>
</evidence>
<name>A0A2Z3JMD2_9DEIO</name>
<dbReference type="GO" id="GO:0016042">
    <property type="term" value="P:lipid catabolic process"/>
    <property type="evidence" value="ECO:0007669"/>
    <property type="project" value="UniProtKB-UniRule"/>
</dbReference>
<protein>
    <submittedName>
        <fullName evidence="7">Patatin</fullName>
    </submittedName>
</protein>
<feature type="short sequence motif" description="GXSXG" evidence="4">
    <location>
        <begin position="42"/>
        <end position="46"/>
    </location>
</feature>
<dbReference type="EMBL" id="CP029494">
    <property type="protein sequence ID" value="AWN24300.1"/>
    <property type="molecule type" value="Genomic_DNA"/>
</dbReference>
<evidence type="ECO:0000256" key="2">
    <source>
        <dbReference type="ARBA" id="ARBA00022963"/>
    </source>
</evidence>
<dbReference type="Pfam" id="PF01734">
    <property type="entry name" value="Patatin"/>
    <property type="match status" value="1"/>
</dbReference>
<feature type="short sequence motif" description="GXGXXG" evidence="4">
    <location>
        <begin position="11"/>
        <end position="16"/>
    </location>
</feature>
<evidence type="ECO:0000256" key="4">
    <source>
        <dbReference type="PROSITE-ProRule" id="PRU01161"/>
    </source>
</evidence>
<feature type="active site" description="Proton acceptor" evidence="4">
    <location>
        <position position="186"/>
    </location>
</feature>
<dbReference type="AlphaFoldDB" id="A0A2Z3JMD2"/>
<evidence type="ECO:0000256" key="5">
    <source>
        <dbReference type="SAM" id="Phobius"/>
    </source>
</evidence>
<gene>
    <name evidence="7" type="ORF">DKM44_14570</name>
</gene>
<sequence length="282" mass="29118">MDKGRALVLGGGGVTGIAWGLGFLMGLIDEGLDLRDADLIVGTSAGSSVGAQITTVASLDQLYARQLEPSAEKAMAFDADALNQLVTATVQEVGFNAQVIRQRIGAMALATPSVPEAERRAIIASRLPNPVWPKQRLKIVAVDAESGEERIFDNDSGVDLVDAVAASCAVPGVWPPMTIGGHRYMDGGMRSITNADLAGGMGRVLVVSLLNLEGAQSTLPQEVAQLEAAGSAVKVVTPDAASVEAIGPNVLDPARRSATAQAGRAQGRLVAAELKGFWAPEG</sequence>
<dbReference type="PROSITE" id="PS51635">
    <property type="entry name" value="PNPLA"/>
    <property type="match status" value="1"/>
</dbReference>
<dbReference type="InterPro" id="IPR016035">
    <property type="entry name" value="Acyl_Trfase/lysoPLipase"/>
</dbReference>
<feature type="domain" description="PNPLA" evidence="6">
    <location>
        <begin position="7"/>
        <end position="199"/>
    </location>
</feature>
<feature type="short sequence motif" description="DGA/G" evidence="4">
    <location>
        <begin position="186"/>
        <end position="188"/>
    </location>
</feature>
<feature type="active site" description="Nucleophile" evidence="4">
    <location>
        <position position="44"/>
    </location>
</feature>
<dbReference type="OrthoDB" id="9770965at2"/>